<evidence type="ECO:0000256" key="6">
    <source>
        <dbReference type="SAM" id="MobiDB-lite"/>
    </source>
</evidence>
<evidence type="ECO:0000256" key="5">
    <source>
        <dbReference type="ARBA" id="ARBA00023274"/>
    </source>
</evidence>
<dbReference type="HAMAP" id="MF_01345_B">
    <property type="entry name" value="Ribosomal_uS17_B"/>
    <property type="match status" value="1"/>
</dbReference>
<dbReference type="GO" id="GO:0022627">
    <property type="term" value="C:cytosolic small ribosomal subunit"/>
    <property type="evidence" value="ECO:0007669"/>
    <property type="project" value="TreeGrafter"/>
</dbReference>
<dbReference type="EMBL" id="CAEZXP010000001">
    <property type="protein sequence ID" value="CAB4687392.1"/>
    <property type="molecule type" value="Genomic_DNA"/>
</dbReference>
<protein>
    <submittedName>
        <fullName evidence="7">Unannotated protein</fullName>
    </submittedName>
</protein>
<keyword evidence="2" id="KW-0699">rRNA-binding</keyword>
<evidence type="ECO:0000256" key="3">
    <source>
        <dbReference type="ARBA" id="ARBA00022884"/>
    </source>
</evidence>
<evidence type="ECO:0000256" key="4">
    <source>
        <dbReference type="ARBA" id="ARBA00022980"/>
    </source>
</evidence>
<dbReference type="PANTHER" id="PTHR10744:SF1">
    <property type="entry name" value="SMALL RIBOSOMAL SUBUNIT PROTEIN US17M"/>
    <property type="match status" value="1"/>
</dbReference>
<dbReference type="NCBIfam" id="NF004123">
    <property type="entry name" value="PRK05610.1"/>
    <property type="match status" value="1"/>
</dbReference>
<dbReference type="InterPro" id="IPR012340">
    <property type="entry name" value="NA-bd_OB-fold"/>
</dbReference>
<dbReference type="GO" id="GO:0006412">
    <property type="term" value="P:translation"/>
    <property type="evidence" value="ECO:0007669"/>
    <property type="project" value="InterPro"/>
</dbReference>
<feature type="compositionally biased region" description="Basic and acidic residues" evidence="6">
    <location>
        <begin position="119"/>
        <end position="151"/>
    </location>
</feature>
<feature type="compositionally biased region" description="Basic residues" evidence="6">
    <location>
        <begin position="103"/>
        <end position="118"/>
    </location>
</feature>
<feature type="region of interest" description="Disordered" evidence="6">
    <location>
        <begin position="1"/>
        <end position="21"/>
    </location>
</feature>
<dbReference type="InterPro" id="IPR000266">
    <property type="entry name" value="Ribosomal_uS17"/>
</dbReference>
<dbReference type="SUPFAM" id="SSF50249">
    <property type="entry name" value="Nucleic acid-binding proteins"/>
    <property type="match status" value="1"/>
</dbReference>
<keyword evidence="3" id="KW-0694">RNA-binding</keyword>
<organism evidence="7">
    <name type="scientific">freshwater metagenome</name>
    <dbReference type="NCBI Taxonomy" id="449393"/>
    <lineage>
        <taxon>unclassified sequences</taxon>
        <taxon>metagenomes</taxon>
        <taxon>ecological metagenomes</taxon>
    </lineage>
</organism>
<dbReference type="PRINTS" id="PR00973">
    <property type="entry name" value="RIBOSOMALS17"/>
</dbReference>
<dbReference type="Gene3D" id="2.40.50.140">
    <property type="entry name" value="Nucleic acid-binding proteins"/>
    <property type="match status" value="1"/>
</dbReference>
<dbReference type="Pfam" id="PF00366">
    <property type="entry name" value="Ribosomal_S17"/>
    <property type="match status" value="1"/>
</dbReference>
<name>A0A6J6NMM9_9ZZZZ</name>
<dbReference type="GO" id="GO:0003735">
    <property type="term" value="F:structural constituent of ribosome"/>
    <property type="evidence" value="ECO:0007669"/>
    <property type="project" value="InterPro"/>
</dbReference>
<dbReference type="NCBIfam" id="TIGR03635">
    <property type="entry name" value="uS17_bact"/>
    <property type="match status" value="1"/>
</dbReference>
<evidence type="ECO:0000256" key="2">
    <source>
        <dbReference type="ARBA" id="ARBA00022730"/>
    </source>
</evidence>
<dbReference type="InterPro" id="IPR019979">
    <property type="entry name" value="Ribosomal_uS17_CS"/>
</dbReference>
<feature type="region of interest" description="Disordered" evidence="6">
    <location>
        <begin position="39"/>
        <end position="151"/>
    </location>
</feature>
<keyword evidence="5" id="KW-0687">Ribonucleoprotein</keyword>
<gene>
    <name evidence="7" type="ORF">UFOPK2399_00452</name>
</gene>
<dbReference type="InterPro" id="IPR019984">
    <property type="entry name" value="Ribosomal_uS17_bact/chlr"/>
</dbReference>
<sequence length="221" mass="23961">MADETENMEIEETPEAVEETVADTEAVAEEAAAEEAVVEVAAAEAPADEPVAEEAAAPVEAAAEEAAAEEPAAEEAAASEPAAEAEEAAEEAVPVAPAGKPAKSQRHLPRSLRHKHSKPTREKPAERKPIVRTEKPDTHPPARQERRGIVVSDKGDKTIVVKVDVIKAHRKYKKVVRRTQKFHAHDEGNTAGVGDVVRIVESRPLSRLKRWRLAEIVEKAR</sequence>
<dbReference type="PROSITE" id="PS00056">
    <property type="entry name" value="RIBOSOMAL_S17"/>
    <property type="match status" value="1"/>
</dbReference>
<dbReference type="PANTHER" id="PTHR10744">
    <property type="entry name" value="40S RIBOSOMAL PROTEIN S11 FAMILY MEMBER"/>
    <property type="match status" value="1"/>
</dbReference>
<dbReference type="AlphaFoldDB" id="A0A6J6NMM9"/>
<comment type="similarity">
    <text evidence="1">Belongs to the universal ribosomal protein uS17 family.</text>
</comment>
<keyword evidence="4" id="KW-0689">Ribosomal protein</keyword>
<reference evidence="7" key="1">
    <citation type="submission" date="2020-05" db="EMBL/GenBank/DDBJ databases">
        <authorList>
            <person name="Chiriac C."/>
            <person name="Salcher M."/>
            <person name="Ghai R."/>
            <person name="Kavagutti S V."/>
        </authorList>
    </citation>
    <scope>NUCLEOTIDE SEQUENCE</scope>
</reference>
<feature type="compositionally biased region" description="Acidic residues" evidence="6">
    <location>
        <begin position="62"/>
        <end position="73"/>
    </location>
</feature>
<accession>A0A6J6NMM9</accession>
<dbReference type="CDD" id="cd00364">
    <property type="entry name" value="Ribosomal_uS17"/>
    <property type="match status" value="1"/>
</dbReference>
<evidence type="ECO:0000313" key="7">
    <source>
        <dbReference type="EMBL" id="CAB4687392.1"/>
    </source>
</evidence>
<dbReference type="GO" id="GO:0019843">
    <property type="term" value="F:rRNA binding"/>
    <property type="evidence" value="ECO:0007669"/>
    <property type="project" value="UniProtKB-KW"/>
</dbReference>
<evidence type="ECO:0000256" key="1">
    <source>
        <dbReference type="ARBA" id="ARBA00010254"/>
    </source>
</evidence>
<proteinExistence type="inferred from homology"/>